<dbReference type="PATRIC" id="fig|1727163.4.peg.1720"/>
<organism evidence="1 2">
    <name type="scientific">Algoriphagus sanaruensis</name>
    <dbReference type="NCBI Taxonomy" id="1727163"/>
    <lineage>
        <taxon>Bacteria</taxon>
        <taxon>Pseudomonadati</taxon>
        <taxon>Bacteroidota</taxon>
        <taxon>Cytophagia</taxon>
        <taxon>Cytophagales</taxon>
        <taxon>Cyclobacteriaceae</taxon>
        <taxon>Algoriphagus</taxon>
    </lineage>
</organism>
<evidence type="ECO:0000313" key="1">
    <source>
        <dbReference type="EMBL" id="AMQ56408.1"/>
    </source>
</evidence>
<reference evidence="2" key="1">
    <citation type="submission" date="2015-09" db="EMBL/GenBank/DDBJ databases">
        <title>Complete sequence of Algoriphagus sp. M8-2.</title>
        <authorList>
            <person name="Shintani M."/>
        </authorList>
    </citation>
    <scope>NUCLEOTIDE SEQUENCE [LARGE SCALE GENOMIC DNA]</scope>
    <source>
        <strain evidence="2">M8-2</strain>
    </source>
</reference>
<dbReference type="KEGG" id="alm:AO498_08275"/>
<reference evidence="1 2" key="2">
    <citation type="journal article" date="2016" name="Genome Announc.">
        <title>Complete Genome Sequence of Algoriphagus sp. Strain M8-2, Isolated from a Brackish Lake.</title>
        <authorList>
            <person name="Muraguchi Y."/>
            <person name="Kushimoto K."/>
            <person name="Ohtsubo Y."/>
            <person name="Suzuki T."/>
            <person name="Dohra H."/>
            <person name="Kimbara K."/>
            <person name="Shintani M."/>
        </authorList>
    </citation>
    <scope>NUCLEOTIDE SEQUENCE [LARGE SCALE GENOMIC DNA]</scope>
    <source>
        <strain evidence="1 2">M8-2</strain>
    </source>
</reference>
<name>A0A142EMQ3_9BACT</name>
<evidence type="ECO:0000313" key="2">
    <source>
        <dbReference type="Proteomes" id="UP000073816"/>
    </source>
</evidence>
<sequence length="165" mass="18951">MTFNLIPFPMNPLRIRSLTPLIMLLLFFSSCKVSLVPPYNAAILEQIDQTTKEIDKFYLLMLETTSTQNGGRRFEQFAEQYVDIEVELVSLLNKNKIRPLNANSVRICEITLQLWTKYKEEHRTDNTLSDGLIKLNRKTLGDLLFAMQVAEKAKEIANSSPSQQP</sequence>
<dbReference type="EMBL" id="CP012836">
    <property type="protein sequence ID" value="AMQ56408.1"/>
    <property type="molecule type" value="Genomic_DNA"/>
</dbReference>
<proteinExistence type="predicted"/>
<protein>
    <submittedName>
        <fullName evidence="1">Uncharacterized protein</fullName>
    </submittedName>
</protein>
<dbReference type="Proteomes" id="UP000073816">
    <property type="component" value="Chromosome"/>
</dbReference>
<dbReference type="AlphaFoldDB" id="A0A142EMQ3"/>
<keyword evidence="2" id="KW-1185">Reference proteome</keyword>
<dbReference type="STRING" id="1727163.AO498_08275"/>
<accession>A0A142EMQ3</accession>
<gene>
    <name evidence="1" type="ORF">AO498_08275</name>
</gene>